<dbReference type="PANTHER" id="PTHR30096">
    <property type="entry name" value="4,5-DOPA DIOXYGENASE EXTRADIOL-LIKE PROTEIN"/>
    <property type="match status" value="1"/>
</dbReference>
<dbReference type="GO" id="GO:0008198">
    <property type="term" value="F:ferrous iron binding"/>
    <property type="evidence" value="ECO:0007669"/>
    <property type="project" value="InterPro"/>
</dbReference>
<dbReference type="InterPro" id="IPR014436">
    <property type="entry name" value="Extradiol_dOase_DODA"/>
</dbReference>
<evidence type="ECO:0000256" key="4">
    <source>
        <dbReference type="ARBA" id="ARBA00022833"/>
    </source>
</evidence>
<feature type="region of interest" description="Disordered" evidence="6">
    <location>
        <begin position="287"/>
        <end position="315"/>
    </location>
</feature>
<dbReference type="VEuPathDB" id="FungiDB:PV06_08579"/>
<name>A0A0D2DX40_9EURO</name>
<reference evidence="8 9" key="1">
    <citation type="submission" date="2015-01" db="EMBL/GenBank/DDBJ databases">
        <title>The Genome Sequence of Exophiala oligosperma CBS72588.</title>
        <authorList>
            <consortium name="The Broad Institute Genomics Platform"/>
            <person name="Cuomo C."/>
            <person name="de Hoog S."/>
            <person name="Gorbushina A."/>
            <person name="Stielow B."/>
            <person name="Teixiera M."/>
            <person name="Abouelleil A."/>
            <person name="Chapman S.B."/>
            <person name="Priest M."/>
            <person name="Young S.K."/>
            <person name="Wortman J."/>
            <person name="Nusbaum C."/>
            <person name="Birren B."/>
        </authorList>
    </citation>
    <scope>NUCLEOTIDE SEQUENCE [LARGE SCALE GENOMIC DNA]</scope>
    <source>
        <strain evidence="8 9">CBS 72588</strain>
    </source>
</reference>
<evidence type="ECO:0000313" key="8">
    <source>
        <dbReference type="EMBL" id="KIW40024.1"/>
    </source>
</evidence>
<dbReference type="Proteomes" id="UP000053342">
    <property type="component" value="Unassembled WGS sequence"/>
</dbReference>
<keyword evidence="5" id="KW-0560">Oxidoreductase</keyword>
<evidence type="ECO:0000256" key="6">
    <source>
        <dbReference type="SAM" id="MobiDB-lite"/>
    </source>
</evidence>
<dbReference type="HOGENOM" id="CLU_046582_4_0_1"/>
<dbReference type="GO" id="GO:0008270">
    <property type="term" value="F:zinc ion binding"/>
    <property type="evidence" value="ECO:0007669"/>
    <property type="project" value="InterPro"/>
</dbReference>
<gene>
    <name evidence="8" type="ORF">PV06_08579</name>
</gene>
<dbReference type="PANTHER" id="PTHR30096:SF1">
    <property type="entry name" value="AROMATIC RING-OPENING DIOXYGENASE FAMILY PROTEIN (AFU_ORTHOLOGUE AFUA_7G00640)"/>
    <property type="match status" value="1"/>
</dbReference>
<dbReference type="STRING" id="215243.A0A0D2DX40"/>
<protein>
    <recommendedName>
        <fullName evidence="7">Extradiol ring-cleavage dioxygenase class III enzyme subunit B domain-containing protein</fullName>
    </recommendedName>
</protein>
<dbReference type="AlphaFoldDB" id="A0A0D2DX40"/>
<evidence type="ECO:0000256" key="5">
    <source>
        <dbReference type="ARBA" id="ARBA00023002"/>
    </source>
</evidence>
<dbReference type="CDD" id="cd07363">
    <property type="entry name" value="45_DOPA_Dioxygenase"/>
    <property type="match status" value="1"/>
</dbReference>
<evidence type="ECO:0000313" key="9">
    <source>
        <dbReference type="Proteomes" id="UP000053342"/>
    </source>
</evidence>
<feature type="domain" description="Extradiol ring-cleavage dioxygenase class III enzyme subunit B" evidence="7">
    <location>
        <begin position="7"/>
        <end position="252"/>
    </location>
</feature>
<accession>A0A0D2DX40</accession>
<comment type="similarity">
    <text evidence="2">Belongs to the DODA-type extradiol aromatic ring-opening dioxygenase family.</text>
</comment>
<evidence type="ECO:0000259" key="7">
    <source>
        <dbReference type="Pfam" id="PF02900"/>
    </source>
</evidence>
<evidence type="ECO:0000256" key="2">
    <source>
        <dbReference type="ARBA" id="ARBA00007581"/>
    </source>
</evidence>
<keyword evidence="3" id="KW-0479">Metal-binding</keyword>
<dbReference type="OrthoDB" id="7396853at2759"/>
<sequence length="315" mass="35142">MGLTPVHFFSHGSTRMLEAETESGDYWRKCGEEALAHGVKGVILMGAHWACLGDKIEVAANPNPGKSPCPFVDPALYKDWKPNPDIDGAERCISMLAKEGFNVSANREFEWIHDTFMVLIKMFPDASKCPPTTIVSMNARYDPWYHVKVGATLRPLRKEGYLLIGTGGAVHNLYRNYWTDMLLYRESLGQEKPPESWALNFRQATEDVVTKNRGPALRKAMIRLMQHPAYREAQATDDHWMPALFAAGAAGDFEDEAEPNVLAAETWELRNMCNSQFTFGTYTNASSSAGKGDMGLSSSDRKIRDARPRMVTATA</sequence>
<feature type="compositionally biased region" description="Basic and acidic residues" evidence="6">
    <location>
        <begin position="299"/>
        <end position="308"/>
    </location>
</feature>
<comment type="cofactor">
    <cofactor evidence="1">
        <name>Zn(2+)</name>
        <dbReference type="ChEBI" id="CHEBI:29105"/>
    </cofactor>
</comment>
<evidence type="ECO:0000256" key="3">
    <source>
        <dbReference type="ARBA" id="ARBA00022723"/>
    </source>
</evidence>
<dbReference type="GeneID" id="27360653"/>
<keyword evidence="4" id="KW-0862">Zinc</keyword>
<dbReference type="PIRSF" id="PIRSF006157">
    <property type="entry name" value="Doxgns_DODA"/>
    <property type="match status" value="1"/>
</dbReference>
<proteinExistence type="inferred from homology"/>
<dbReference type="RefSeq" id="XP_016260240.1">
    <property type="nucleotide sequence ID" value="XM_016409932.1"/>
</dbReference>
<organism evidence="8 9">
    <name type="scientific">Exophiala oligosperma</name>
    <dbReference type="NCBI Taxonomy" id="215243"/>
    <lineage>
        <taxon>Eukaryota</taxon>
        <taxon>Fungi</taxon>
        <taxon>Dikarya</taxon>
        <taxon>Ascomycota</taxon>
        <taxon>Pezizomycotina</taxon>
        <taxon>Eurotiomycetes</taxon>
        <taxon>Chaetothyriomycetidae</taxon>
        <taxon>Chaetothyriales</taxon>
        <taxon>Herpotrichiellaceae</taxon>
        <taxon>Exophiala</taxon>
    </lineage>
</organism>
<dbReference type="InterPro" id="IPR004183">
    <property type="entry name" value="Xdiol_dOase_suB"/>
</dbReference>
<dbReference type="SUPFAM" id="SSF53213">
    <property type="entry name" value="LigB-like"/>
    <property type="match status" value="1"/>
</dbReference>
<keyword evidence="9" id="KW-1185">Reference proteome</keyword>
<dbReference type="GO" id="GO:0016702">
    <property type="term" value="F:oxidoreductase activity, acting on single donors with incorporation of molecular oxygen, incorporation of two atoms of oxygen"/>
    <property type="evidence" value="ECO:0007669"/>
    <property type="project" value="UniProtKB-ARBA"/>
</dbReference>
<evidence type="ECO:0000256" key="1">
    <source>
        <dbReference type="ARBA" id="ARBA00001947"/>
    </source>
</evidence>
<dbReference type="Pfam" id="PF02900">
    <property type="entry name" value="LigB"/>
    <property type="match status" value="1"/>
</dbReference>
<dbReference type="Gene3D" id="3.40.830.10">
    <property type="entry name" value="LigB-like"/>
    <property type="match status" value="1"/>
</dbReference>
<dbReference type="EMBL" id="KN847339">
    <property type="protein sequence ID" value="KIW40024.1"/>
    <property type="molecule type" value="Genomic_DNA"/>
</dbReference>